<keyword evidence="2" id="KW-0732">Signal</keyword>
<comment type="caution">
    <text evidence="3">The sequence shown here is derived from an EMBL/GenBank/DDBJ whole genome shotgun (WGS) entry which is preliminary data.</text>
</comment>
<evidence type="ECO:0000313" key="4">
    <source>
        <dbReference type="Proteomes" id="UP000737391"/>
    </source>
</evidence>
<accession>A0A9P5E378</accession>
<gene>
    <name evidence="3" type="ORF">FAGAP_11696</name>
</gene>
<proteinExistence type="predicted"/>
<dbReference type="OrthoDB" id="10031947at2759"/>
<reference evidence="3" key="1">
    <citation type="submission" date="2020-01" db="EMBL/GenBank/DDBJ databases">
        <title>Identification and distribution of gene clusters putatively required for synthesis of sphingolipid metabolism inhibitors in phylogenetically diverse species of the filamentous fungus Fusarium.</title>
        <authorList>
            <person name="Kim H.-S."/>
            <person name="Busman M."/>
            <person name="Brown D.W."/>
            <person name="Divon H."/>
            <person name="Uhlig S."/>
            <person name="Proctor R.H."/>
        </authorList>
    </citation>
    <scope>NUCLEOTIDE SEQUENCE</scope>
    <source>
        <strain evidence="3">NRRL 31653</strain>
    </source>
</reference>
<feature type="compositionally biased region" description="Polar residues" evidence="1">
    <location>
        <begin position="27"/>
        <end position="37"/>
    </location>
</feature>
<feature type="signal peptide" evidence="2">
    <location>
        <begin position="1"/>
        <end position="21"/>
    </location>
</feature>
<protein>
    <recommendedName>
        <fullName evidence="5">PA14 domain-containing protein</fullName>
    </recommendedName>
</protein>
<dbReference type="Proteomes" id="UP000737391">
    <property type="component" value="Unassembled WGS sequence"/>
</dbReference>
<evidence type="ECO:0000313" key="3">
    <source>
        <dbReference type="EMBL" id="KAF4483526.1"/>
    </source>
</evidence>
<dbReference type="EMBL" id="LUFC02001126">
    <property type="protein sequence ID" value="KAF4483526.1"/>
    <property type="molecule type" value="Genomic_DNA"/>
</dbReference>
<evidence type="ECO:0000256" key="1">
    <source>
        <dbReference type="SAM" id="MobiDB-lite"/>
    </source>
</evidence>
<feature type="region of interest" description="Disordered" evidence="1">
    <location>
        <begin position="25"/>
        <end position="155"/>
    </location>
</feature>
<feature type="compositionally biased region" description="Low complexity" evidence="1">
    <location>
        <begin position="38"/>
        <end position="154"/>
    </location>
</feature>
<keyword evidence="4" id="KW-1185">Reference proteome</keyword>
<sequence>MHSKKLLSLALSLFIAEAVVASPCKPKTTNSVASTTLSESTTTIPSVPSTTETTLATIETSVASETSETETETATTLLTSTTAASAADSSTTEGGATTAEETTTAAGGTTTSAAETTATTETGTTTGDTTTTEAQTTTAAEAETTTAEATTTTAREPACAQTFVLANPTPIFDSGSISDDSARNVVAPFPIGVFGTMSTNVFVTTNGVISLDDSSTRYTNDALPDEYLPSTSIMPYWDDLIIRVGACNTGIYYDVYESDRGNTFTIEWQLGSVGTGAATGEHFSASFYEDFPAVVRFEYYQTTKHGSSATVGLQNGEQFSQYSFNQVDSIPDQFYIVIDTSSGDALTASGSL</sequence>
<name>A0A9P5E378_9HYPO</name>
<evidence type="ECO:0000256" key="2">
    <source>
        <dbReference type="SAM" id="SignalP"/>
    </source>
</evidence>
<dbReference type="AlphaFoldDB" id="A0A9P5E378"/>
<evidence type="ECO:0008006" key="5">
    <source>
        <dbReference type="Google" id="ProtNLM"/>
    </source>
</evidence>
<feature type="chain" id="PRO_5040286492" description="PA14 domain-containing protein" evidence="2">
    <location>
        <begin position="22"/>
        <end position="352"/>
    </location>
</feature>
<organism evidence="3 4">
    <name type="scientific">Fusarium agapanthi</name>
    <dbReference type="NCBI Taxonomy" id="1803897"/>
    <lineage>
        <taxon>Eukaryota</taxon>
        <taxon>Fungi</taxon>
        <taxon>Dikarya</taxon>
        <taxon>Ascomycota</taxon>
        <taxon>Pezizomycotina</taxon>
        <taxon>Sordariomycetes</taxon>
        <taxon>Hypocreomycetidae</taxon>
        <taxon>Hypocreales</taxon>
        <taxon>Nectriaceae</taxon>
        <taxon>Fusarium</taxon>
        <taxon>Fusarium fujikuroi species complex</taxon>
    </lineage>
</organism>